<organism evidence="3 4">
    <name type="scientific">Paenibacillus odorifer</name>
    <dbReference type="NCBI Taxonomy" id="189426"/>
    <lineage>
        <taxon>Bacteria</taxon>
        <taxon>Bacillati</taxon>
        <taxon>Bacillota</taxon>
        <taxon>Bacilli</taxon>
        <taxon>Bacillales</taxon>
        <taxon>Paenibacillaceae</taxon>
        <taxon>Paenibacillus</taxon>
    </lineage>
</organism>
<proteinExistence type="predicted"/>
<evidence type="ECO:0000313" key="3">
    <source>
        <dbReference type="EMBL" id="OMD21166.1"/>
    </source>
</evidence>
<dbReference type="RefSeq" id="WP_076179862.1">
    <property type="nucleotide sequence ID" value="NZ_MKQP01000081.1"/>
</dbReference>
<dbReference type="Proteomes" id="UP000187465">
    <property type="component" value="Unassembled WGS sequence"/>
</dbReference>
<evidence type="ECO:0000259" key="2">
    <source>
        <dbReference type="Pfam" id="PF06605"/>
    </source>
</evidence>
<protein>
    <recommendedName>
        <fullName evidence="2">Tail spike domain-containing protein</fullName>
    </recommendedName>
</protein>
<comment type="caution">
    <text evidence="3">The sequence shown here is derived from an EMBL/GenBank/DDBJ whole genome shotgun (WGS) entry which is preliminary data.</text>
</comment>
<dbReference type="AlphaFoldDB" id="A0A1R0WTY9"/>
<feature type="domain" description="Tail spike" evidence="2">
    <location>
        <begin position="107"/>
        <end position="334"/>
    </location>
</feature>
<dbReference type="Gene3D" id="3.55.50.40">
    <property type="match status" value="1"/>
</dbReference>
<gene>
    <name evidence="3" type="ORF">BJP51_32170</name>
</gene>
<dbReference type="InterPro" id="IPR010572">
    <property type="entry name" value="Tail_dom"/>
</dbReference>
<dbReference type="Pfam" id="PF06605">
    <property type="entry name" value="Prophage_tail"/>
    <property type="match status" value="1"/>
</dbReference>
<feature type="region of interest" description="Disordered" evidence="1">
    <location>
        <begin position="671"/>
        <end position="700"/>
    </location>
</feature>
<sequence length="700" mass="74616">MINALQSYDRFRKRIGILRDAYDITRVRRTNADYTLTFTVPMTSDDFRDKLPLKGHVMDERGQYYVINKRERSREDRNLTAQISCSASYIKEGYGIHITQLTALISAATGGRFSIAVDDTFDLADVKAFGGGNCLEAINAVINLYGAEVEPDNFTLHLRKKIGNPASDYRIQVTRNLIAASFTDSAASLCTRLYAEMKDSRTWIGQPASILTADERARLNAIPGAITDGILRVNYLVSPDADAWASDSVPFYDDLLTEQDVTDPLKLVALEVSVSAADLFKIDKQEARPGLGDTVTLVDPALGLTGITARITEMTEYPYAPDKHTQLTVANVMKRDYTQILADLEAGRRAIENVFSGGRIRAEVFEEFARLAVNEINASKTEIKYDERGIVLQSKTDPSDQVILTSNGLILTTDAGATARIAMTATGIAAEVIAGQLGSFVSMVIGSGNNVVKINTNGISAGHDDFNSAPFRLDMAGNVVLNKLTANSANILSSNFTNGAIVGSSINVGNGVFTVDTAGNMRATSGDFSGFISASSISGTTITGGTITGAKIQTSASVYPRVVIDPTSVAFGVYADANNGIQIPAFDGGVSKVIFNSNGNQSVIYNSPASGFIFSGYGNATISGSNVYLNPSSGYVRIASWGTLMNNSGTTLQDVITSIYQAIDAKADKGHTHTVSVPNHNHGNPANATSGGGTFTTSAS</sequence>
<reference evidence="3 4" key="1">
    <citation type="submission" date="2016-10" db="EMBL/GenBank/DDBJ databases">
        <title>Paenibacillus species isolates.</title>
        <authorList>
            <person name="Beno S.M."/>
        </authorList>
    </citation>
    <scope>NUCLEOTIDE SEQUENCE [LARGE SCALE GENOMIC DNA]</scope>
    <source>
        <strain evidence="3 4">FSL H7-0604</strain>
    </source>
</reference>
<evidence type="ECO:0000313" key="4">
    <source>
        <dbReference type="Proteomes" id="UP000187465"/>
    </source>
</evidence>
<name>A0A1R0WTY9_9BACL</name>
<evidence type="ECO:0000256" key="1">
    <source>
        <dbReference type="SAM" id="MobiDB-lite"/>
    </source>
</evidence>
<dbReference type="EMBL" id="MKQP01000081">
    <property type="protein sequence ID" value="OMD21166.1"/>
    <property type="molecule type" value="Genomic_DNA"/>
</dbReference>
<accession>A0A1R0WTY9</accession>
<feature type="compositionally biased region" description="Polar residues" evidence="1">
    <location>
        <begin position="673"/>
        <end position="684"/>
    </location>
</feature>